<feature type="domain" description="EF-hand" evidence="4">
    <location>
        <begin position="197"/>
        <end position="228"/>
    </location>
</feature>
<dbReference type="InterPro" id="IPR011992">
    <property type="entry name" value="EF-hand-dom_pair"/>
</dbReference>
<keyword evidence="6" id="KW-1185">Reference proteome</keyword>
<dbReference type="InterPro" id="IPR050145">
    <property type="entry name" value="Centrin_CML-like"/>
</dbReference>
<keyword evidence="2" id="KW-0106">Calcium</keyword>
<dbReference type="SMART" id="SM00054">
    <property type="entry name" value="EFh"/>
    <property type="match status" value="3"/>
</dbReference>
<dbReference type="InterPro" id="IPR018247">
    <property type="entry name" value="EF_Hand_1_Ca_BS"/>
</dbReference>
<feature type="domain" description="EF-hand" evidence="4">
    <location>
        <begin position="74"/>
        <end position="109"/>
    </location>
</feature>
<dbReference type="FunFam" id="1.10.238.10:FF:000172">
    <property type="entry name" value="Cell division control protein"/>
    <property type="match status" value="1"/>
</dbReference>
<dbReference type="Gene3D" id="1.10.238.10">
    <property type="entry name" value="EF-hand"/>
    <property type="match status" value="2"/>
</dbReference>
<dbReference type="Proteomes" id="UP000503462">
    <property type="component" value="Chromosome 3"/>
</dbReference>
<evidence type="ECO:0000313" key="6">
    <source>
        <dbReference type="Proteomes" id="UP000503462"/>
    </source>
</evidence>
<sequence length="228" mass="25598">MANTGTHAAFNTRQYTTNVPRQQNQYNTGAYHPGAQFQAPQQPQQAYNTSTQPQHARHAPERLDTTALEGLTDEQREEINEAFALFDLDKDHRIDYHEMKVALKALGFELSKPDLANIMQTYGTSANGKPTPVPTFTGPSRLVLSQAAFQAEAARRIADRDPVEEINRAFELFDQDGKGRIEYDDLKRVAQELGEGLQEEELRAMIEEFDIRGEGGISREEFLGICLG</sequence>
<dbReference type="PROSITE" id="PS00018">
    <property type="entry name" value="EF_HAND_1"/>
    <property type="match status" value="1"/>
</dbReference>
<feature type="region of interest" description="Disordered" evidence="3">
    <location>
        <begin position="40"/>
        <end position="61"/>
    </location>
</feature>
<dbReference type="AlphaFoldDB" id="A0A6H0XVQ1"/>
<dbReference type="OrthoDB" id="343296at2759"/>
<evidence type="ECO:0000259" key="4">
    <source>
        <dbReference type="PROSITE" id="PS50222"/>
    </source>
</evidence>
<dbReference type="GO" id="GO:0005509">
    <property type="term" value="F:calcium ion binding"/>
    <property type="evidence" value="ECO:0007669"/>
    <property type="project" value="InterPro"/>
</dbReference>
<dbReference type="PROSITE" id="PS50222">
    <property type="entry name" value="EF_HAND_2"/>
    <property type="match status" value="3"/>
</dbReference>
<dbReference type="Pfam" id="PF00036">
    <property type="entry name" value="EF-hand_1"/>
    <property type="match status" value="1"/>
</dbReference>
<dbReference type="EMBL" id="CP051141">
    <property type="protein sequence ID" value="QIW98803.1"/>
    <property type="molecule type" value="Genomic_DNA"/>
</dbReference>
<feature type="domain" description="EF-hand" evidence="4">
    <location>
        <begin position="161"/>
        <end position="196"/>
    </location>
</feature>
<proteinExistence type="predicted"/>
<dbReference type="SUPFAM" id="SSF47473">
    <property type="entry name" value="EF-hand"/>
    <property type="match status" value="1"/>
</dbReference>
<protein>
    <recommendedName>
        <fullName evidence="4">EF-hand domain-containing protein</fullName>
    </recommendedName>
</protein>
<accession>A0A6H0XVQ1</accession>
<evidence type="ECO:0000256" key="3">
    <source>
        <dbReference type="SAM" id="MobiDB-lite"/>
    </source>
</evidence>
<dbReference type="CDD" id="cd00051">
    <property type="entry name" value="EFh"/>
    <property type="match status" value="2"/>
</dbReference>
<evidence type="ECO:0000256" key="2">
    <source>
        <dbReference type="ARBA" id="ARBA00022837"/>
    </source>
</evidence>
<dbReference type="PANTHER" id="PTHR23050">
    <property type="entry name" value="CALCIUM BINDING PROTEIN"/>
    <property type="match status" value="1"/>
</dbReference>
<keyword evidence="1" id="KW-0677">Repeat</keyword>
<evidence type="ECO:0000313" key="5">
    <source>
        <dbReference type="EMBL" id="QIW98803.1"/>
    </source>
</evidence>
<dbReference type="InterPro" id="IPR002048">
    <property type="entry name" value="EF_hand_dom"/>
</dbReference>
<name>A0A6H0XVQ1_9PEZI</name>
<dbReference type="Pfam" id="PF13499">
    <property type="entry name" value="EF-hand_7"/>
    <property type="match status" value="1"/>
</dbReference>
<organism evidence="5 6">
    <name type="scientific">Peltaster fructicola</name>
    <dbReference type="NCBI Taxonomy" id="286661"/>
    <lineage>
        <taxon>Eukaryota</taxon>
        <taxon>Fungi</taxon>
        <taxon>Dikarya</taxon>
        <taxon>Ascomycota</taxon>
        <taxon>Pezizomycotina</taxon>
        <taxon>Dothideomycetes</taxon>
        <taxon>Dothideomycetes incertae sedis</taxon>
        <taxon>Peltaster</taxon>
    </lineage>
</organism>
<reference evidence="5 6" key="1">
    <citation type="journal article" date="2016" name="Sci. Rep.">
        <title>Peltaster fructicola genome reveals evolution from an invasive phytopathogen to an ectophytic parasite.</title>
        <authorList>
            <person name="Xu C."/>
            <person name="Chen H."/>
            <person name="Gleason M.L."/>
            <person name="Xu J.R."/>
            <person name="Liu H."/>
            <person name="Zhang R."/>
            <person name="Sun G."/>
        </authorList>
    </citation>
    <scope>NUCLEOTIDE SEQUENCE [LARGE SCALE GENOMIC DNA]</scope>
    <source>
        <strain evidence="5 6">LNHT1506</strain>
    </source>
</reference>
<gene>
    <name evidence="5" type="ORF">AMS68_004321</name>
</gene>
<evidence type="ECO:0000256" key="1">
    <source>
        <dbReference type="ARBA" id="ARBA00022737"/>
    </source>
</evidence>